<dbReference type="EMBL" id="JAYDYQ010000192">
    <property type="protein sequence ID" value="KAK4493478.1"/>
    <property type="molecule type" value="Genomic_DNA"/>
</dbReference>
<gene>
    <name evidence="7" type="ORF">RD792_006001</name>
</gene>
<dbReference type="PANTHER" id="PTHR31232">
    <property type="match status" value="1"/>
</dbReference>
<evidence type="ECO:0000313" key="7">
    <source>
        <dbReference type="EMBL" id="KAK4493478.1"/>
    </source>
</evidence>
<comment type="similarity">
    <text evidence="2 6">Belongs to the plant self-incompatibility (S1) protein family.</text>
</comment>
<evidence type="ECO:0000256" key="4">
    <source>
        <dbReference type="ARBA" id="ARBA00022525"/>
    </source>
</evidence>
<keyword evidence="3 6" id="KW-0713">Self-incompatibility</keyword>
<proteinExistence type="inferred from homology"/>
<reference evidence="7 8" key="1">
    <citation type="journal article" date="2023" name="bioRxiv">
        <title>Genome report: Whole genome sequence and annotation of Penstemon davidsonii.</title>
        <authorList>
            <person name="Ostevik K.L."/>
            <person name="Alabady M."/>
            <person name="Zhang M."/>
            <person name="Rausher M.D."/>
        </authorList>
    </citation>
    <scope>NUCLEOTIDE SEQUENCE [LARGE SCALE GENOMIC DNA]</scope>
    <source>
        <strain evidence="7">DNT005</strain>
        <tissue evidence="7">Whole leaf</tissue>
    </source>
</reference>
<evidence type="ECO:0000256" key="3">
    <source>
        <dbReference type="ARBA" id="ARBA00022471"/>
    </source>
</evidence>
<organism evidence="7 8">
    <name type="scientific">Penstemon davidsonii</name>
    <dbReference type="NCBI Taxonomy" id="160366"/>
    <lineage>
        <taxon>Eukaryota</taxon>
        <taxon>Viridiplantae</taxon>
        <taxon>Streptophyta</taxon>
        <taxon>Embryophyta</taxon>
        <taxon>Tracheophyta</taxon>
        <taxon>Spermatophyta</taxon>
        <taxon>Magnoliopsida</taxon>
        <taxon>eudicotyledons</taxon>
        <taxon>Gunneridae</taxon>
        <taxon>Pentapetalae</taxon>
        <taxon>asterids</taxon>
        <taxon>lamiids</taxon>
        <taxon>Lamiales</taxon>
        <taxon>Plantaginaceae</taxon>
        <taxon>Cheloneae</taxon>
        <taxon>Penstemon</taxon>
    </lineage>
</organism>
<dbReference type="InterPro" id="IPR010264">
    <property type="entry name" value="Self-incomp_S1"/>
</dbReference>
<comment type="subcellular location">
    <subcellularLocation>
        <location evidence="1 6">Secreted</location>
    </subcellularLocation>
</comment>
<dbReference type="Proteomes" id="UP001291926">
    <property type="component" value="Unassembled WGS sequence"/>
</dbReference>
<dbReference type="PANTHER" id="PTHR31232:SF61">
    <property type="entry name" value="S-PROTEIN HOMOLOG"/>
    <property type="match status" value="1"/>
</dbReference>
<accession>A0ABR0DWY2</accession>
<name>A0ABR0DWY2_9LAMI</name>
<evidence type="ECO:0000256" key="5">
    <source>
        <dbReference type="ARBA" id="ARBA00022729"/>
    </source>
</evidence>
<evidence type="ECO:0000256" key="1">
    <source>
        <dbReference type="ARBA" id="ARBA00004613"/>
    </source>
</evidence>
<protein>
    <recommendedName>
        <fullName evidence="6">S-protein homolog</fullName>
    </recommendedName>
</protein>
<evidence type="ECO:0000256" key="2">
    <source>
        <dbReference type="ARBA" id="ARBA00005581"/>
    </source>
</evidence>
<keyword evidence="4 6" id="KW-0964">Secreted</keyword>
<keyword evidence="8" id="KW-1185">Reference proteome</keyword>
<evidence type="ECO:0000313" key="8">
    <source>
        <dbReference type="Proteomes" id="UP001291926"/>
    </source>
</evidence>
<evidence type="ECO:0000256" key="6">
    <source>
        <dbReference type="RuleBase" id="RU367044"/>
    </source>
</evidence>
<comment type="caution">
    <text evidence="7">The sequence shown here is derived from an EMBL/GenBank/DDBJ whole genome shotgun (WGS) entry which is preliminary data.</text>
</comment>
<sequence>MLRLHCASGDDDLGFHTTPVNFDFKWHFCDNFWGNTLFFCHLWWGSKNISFDVFKSSMDYDCGPDCYWEVKSDGIYFSVNPTEYLEKKYSWTVTVRGFVVEGTHSSSHKPIAMDISDFNFGNKINLTDIEEGFCLADDDWDQQNLSTDLLLVGRILGNKNDKVDTIGMILS</sequence>
<keyword evidence="5" id="KW-0732">Signal</keyword>
<dbReference type="Pfam" id="PF05938">
    <property type="entry name" value="Self-incomp_S1"/>
    <property type="match status" value="1"/>
</dbReference>